<dbReference type="InterPro" id="IPR002938">
    <property type="entry name" value="FAD-bd"/>
</dbReference>
<dbReference type="PANTHER" id="PTHR43004:SF4">
    <property type="entry name" value="FAD-BINDING DOMAIN-CONTAINING PROTEIN"/>
    <property type="match status" value="1"/>
</dbReference>
<keyword evidence="3" id="KW-0274">FAD</keyword>
<dbReference type="PRINTS" id="PR00420">
    <property type="entry name" value="RNGMNOXGNASE"/>
</dbReference>
<evidence type="ECO:0000256" key="2">
    <source>
        <dbReference type="ARBA" id="ARBA00022630"/>
    </source>
</evidence>
<evidence type="ECO:0000256" key="1">
    <source>
        <dbReference type="ARBA" id="ARBA00007801"/>
    </source>
</evidence>
<evidence type="ECO:0000313" key="9">
    <source>
        <dbReference type="EMBL" id="ODH36480.1"/>
    </source>
</evidence>
<protein>
    <recommendedName>
        <fullName evidence="11">FAD-binding domain-containing protein</fullName>
    </recommendedName>
</protein>
<feature type="domain" description="FAD-binding" evidence="7">
    <location>
        <begin position="207"/>
        <end position="562"/>
    </location>
</feature>
<feature type="region of interest" description="Disordered" evidence="5">
    <location>
        <begin position="163"/>
        <end position="208"/>
    </location>
</feature>
<organism evidence="9 10">
    <name type="scientific">Paracoccidioides brasiliensis</name>
    <dbReference type="NCBI Taxonomy" id="121759"/>
    <lineage>
        <taxon>Eukaryota</taxon>
        <taxon>Fungi</taxon>
        <taxon>Dikarya</taxon>
        <taxon>Ascomycota</taxon>
        <taxon>Pezizomycotina</taxon>
        <taxon>Eurotiomycetes</taxon>
        <taxon>Eurotiomycetidae</taxon>
        <taxon>Onygenales</taxon>
        <taxon>Ajellomycetaceae</taxon>
        <taxon>Paracoccidioides</taxon>
    </lineage>
</organism>
<proteinExistence type="inferred from homology"/>
<dbReference type="VEuPathDB" id="FungiDB:PADG_06199"/>
<keyword evidence="6" id="KW-0732">Signal</keyword>
<dbReference type="CDD" id="cd02979">
    <property type="entry name" value="PHOX_C"/>
    <property type="match status" value="1"/>
</dbReference>
<sequence>MSILPRLLQLNCLSTCAPPLAALGSGRNNSTQQQWGNSYRVWFCWALAPGTERDSGRGHGLRQQPTTGLATPTHPRTHAPTHPRTRPYIQTTTAPAPAPAPAPSTVARTAENSVVALSYSRRNHRVSETLGRAIQGISDPLGACHVVCRRHCRPALHISLEEPHSLLSPTMKRSHSQSDPKKRKMGPSADKEGSADHNGRPAPQTSTTVAVVGAGPSGLMLAENLVRYGIKTTLLDDRSDKTSTGKADGIQPKTIETLKQLRLADDLLRKGVKVYDISFWESTADKPLQRTGRKIHYPAHVGALDPYILLAHQGMIEDVLIQDMEERRFSVTRSSPFMECSRSTADGRIDVVFRDPATKAPRVLQADYLVGCDGARSLVRPFIPEAKLIGEMTNASWGVLDGVIETDFPDLWSKVAVRTHHAGSILWIPRERNMTRLYVELSSKEGSRMDKSLATPEYVMSRAREAMAPYTLEWKSIEWFGNYVVSQRVANHFADAELQIFIAGDAGHCHSALAAQGANTSMHDSFNLAWKLNLVARDLAPRSLLATYEEERKKIAQDLINFDAEHVKAFAEGDEALSRNFDENIRFISGVGAEYSPNILNQVEDSTTPLPSGSSVNLLKPGALLTPARVSRFMDANPVDIQLDIPLLSQFRIYMFAPSLPTAAGFLDSLCDCIQAPSSLLSRATARANKSYAATPPPVAPMDKYEQLGRYTPLSKLFTYALVTRTAKCDAELSSLPPLLQASRWTVYLDDVMSGGGCTKKWLGDVTDNTVVIVNVRPDGYVGSIARWDDIGAKGVESGRKAAEWLETYYGGFLKG</sequence>
<feature type="compositionally biased region" description="Basic and acidic residues" evidence="5">
    <location>
        <begin position="189"/>
        <end position="199"/>
    </location>
</feature>
<dbReference type="InterPro" id="IPR038220">
    <property type="entry name" value="PHOX_C_sf"/>
</dbReference>
<dbReference type="InterPro" id="IPR012941">
    <property type="entry name" value="Phe_hydrox_C_dim_dom"/>
</dbReference>
<dbReference type="Pfam" id="PF07976">
    <property type="entry name" value="Phe_hydrox_dim"/>
    <property type="match status" value="1"/>
</dbReference>
<dbReference type="Gene3D" id="3.30.9.10">
    <property type="entry name" value="D-Amino Acid Oxidase, subunit A, domain 2"/>
    <property type="match status" value="1"/>
</dbReference>
<dbReference type="InterPro" id="IPR050641">
    <property type="entry name" value="RIFMO-like"/>
</dbReference>
<dbReference type="Gene3D" id="3.50.50.60">
    <property type="entry name" value="FAD/NAD(P)-binding domain"/>
    <property type="match status" value="1"/>
</dbReference>
<comment type="similarity">
    <text evidence="1">Belongs to the PheA/TfdB FAD monooxygenase family.</text>
</comment>
<keyword evidence="4" id="KW-0560">Oxidoreductase</keyword>
<gene>
    <name evidence="9" type="ORF">ACO22_02762</name>
</gene>
<dbReference type="SUPFAM" id="SSF51905">
    <property type="entry name" value="FAD/NAD(P)-binding domain"/>
    <property type="match status" value="1"/>
</dbReference>
<evidence type="ECO:0000256" key="3">
    <source>
        <dbReference type="ARBA" id="ARBA00022827"/>
    </source>
</evidence>
<feature type="region of interest" description="Disordered" evidence="5">
    <location>
        <begin position="53"/>
        <end position="107"/>
    </location>
</feature>
<dbReference type="AlphaFoldDB" id="A0A1D2JHU7"/>
<dbReference type="Gene3D" id="3.40.30.20">
    <property type="match status" value="1"/>
</dbReference>
<dbReference type="EMBL" id="LZYO01000088">
    <property type="protein sequence ID" value="ODH36480.1"/>
    <property type="molecule type" value="Genomic_DNA"/>
</dbReference>
<evidence type="ECO:0008006" key="11">
    <source>
        <dbReference type="Google" id="ProtNLM"/>
    </source>
</evidence>
<dbReference type="GO" id="GO:0016709">
    <property type="term" value="F:oxidoreductase activity, acting on paired donors, with incorporation or reduction of molecular oxygen, NAD(P)H as one donor, and incorporation of one atom of oxygen"/>
    <property type="evidence" value="ECO:0007669"/>
    <property type="project" value="UniProtKB-ARBA"/>
</dbReference>
<dbReference type="InterPro" id="IPR036188">
    <property type="entry name" value="FAD/NAD-bd_sf"/>
</dbReference>
<feature type="chain" id="PRO_5008902461" description="FAD-binding domain-containing protein" evidence="6">
    <location>
        <begin position="23"/>
        <end position="816"/>
    </location>
</feature>
<dbReference type="GO" id="GO:0071949">
    <property type="term" value="F:FAD binding"/>
    <property type="evidence" value="ECO:0007669"/>
    <property type="project" value="InterPro"/>
</dbReference>
<evidence type="ECO:0000256" key="6">
    <source>
        <dbReference type="SAM" id="SignalP"/>
    </source>
</evidence>
<feature type="signal peptide" evidence="6">
    <location>
        <begin position="1"/>
        <end position="22"/>
    </location>
</feature>
<evidence type="ECO:0000256" key="5">
    <source>
        <dbReference type="SAM" id="MobiDB-lite"/>
    </source>
</evidence>
<comment type="caution">
    <text evidence="9">The sequence shown here is derived from an EMBL/GenBank/DDBJ whole genome shotgun (WGS) entry which is preliminary data.</text>
</comment>
<feature type="compositionally biased region" description="Basic residues" evidence="5">
    <location>
        <begin position="75"/>
        <end position="85"/>
    </location>
</feature>
<evidence type="ECO:0000259" key="8">
    <source>
        <dbReference type="Pfam" id="PF07976"/>
    </source>
</evidence>
<dbReference type="SUPFAM" id="SSF52833">
    <property type="entry name" value="Thioredoxin-like"/>
    <property type="match status" value="1"/>
</dbReference>
<dbReference type="PANTHER" id="PTHR43004">
    <property type="entry name" value="TRK SYSTEM POTASSIUM UPTAKE PROTEIN"/>
    <property type="match status" value="1"/>
</dbReference>
<dbReference type="SUPFAM" id="SSF54373">
    <property type="entry name" value="FAD-linked reductases, C-terminal domain"/>
    <property type="match status" value="1"/>
</dbReference>
<accession>A0A1D2JHU7</accession>
<name>A0A1D2JHU7_PARBR</name>
<evidence type="ECO:0000259" key="7">
    <source>
        <dbReference type="Pfam" id="PF01494"/>
    </source>
</evidence>
<dbReference type="Pfam" id="PF01494">
    <property type="entry name" value="FAD_binding_3"/>
    <property type="match status" value="1"/>
</dbReference>
<dbReference type="InterPro" id="IPR036249">
    <property type="entry name" value="Thioredoxin-like_sf"/>
</dbReference>
<dbReference type="Proteomes" id="UP000242814">
    <property type="component" value="Unassembled WGS sequence"/>
</dbReference>
<reference evidence="9 10" key="1">
    <citation type="submission" date="2016-06" db="EMBL/GenBank/DDBJ databases">
        <authorList>
            <person name="Kjaerup R.B."/>
            <person name="Dalgaard T.S."/>
            <person name="Juul-Madsen H.R."/>
        </authorList>
    </citation>
    <scope>NUCLEOTIDE SEQUENCE [LARGE SCALE GENOMIC DNA]</scope>
    <source>
        <strain evidence="9 10">Pb300</strain>
    </source>
</reference>
<dbReference type="VEuPathDB" id="FungiDB:PABG_12462"/>
<keyword evidence="2" id="KW-0285">Flavoprotein</keyword>
<evidence type="ECO:0000256" key="4">
    <source>
        <dbReference type="ARBA" id="ARBA00023002"/>
    </source>
</evidence>
<evidence type="ECO:0000313" key="10">
    <source>
        <dbReference type="Proteomes" id="UP000242814"/>
    </source>
</evidence>
<feature type="domain" description="Phenol hydroxylase-like C-terminal dimerisation" evidence="8">
    <location>
        <begin position="594"/>
        <end position="796"/>
    </location>
</feature>